<keyword evidence="4 8" id="KW-0812">Transmembrane</keyword>
<evidence type="ECO:0000256" key="8">
    <source>
        <dbReference type="SAM" id="Phobius"/>
    </source>
</evidence>
<evidence type="ECO:0000256" key="3">
    <source>
        <dbReference type="ARBA" id="ARBA00022475"/>
    </source>
</evidence>
<keyword evidence="3" id="KW-1003">Cell membrane</keyword>
<evidence type="ECO:0000256" key="1">
    <source>
        <dbReference type="ARBA" id="ARBA00004651"/>
    </source>
</evidence>
<feature type="non-terminal residue" evidence="9">
    <location>
        <position position="1"/>
    </location>
</feature>
<feature type="transmembrane region" description="Helical" evidence="8">
    <location>
        <begin position="43"/>
        <end position="64"/>
    </location>
</feature>
<dbReference type="GO" id="GO:0030001">
    <property type="term" value="P:metal ion transport"/>
    <property type="evidence" value="ECO:0007669"/>
    <property type="project" value="UniProtKB-ARBA"/>
</dbReference>
<accession>X0U6F6</accession>
<dbReference type="Pfam" id="PF02386">
    <property type="entry name" value="TrkH"/>
    <property type="match status" value="1"/>
</dbReference>
<keyword evidence="6" id="KW-0406">Ion transport</keyword>
<dbReference type="PANTHER" id="PTHR32024:SF1">
    <property type="entry name" value="KTR SYSTEM POTASSIUM UPTAKE PROTEIN B"/>
    <property type="match status" value="1"/>
</dbReference>
<evidence type="ECO:0000256" key="2">
    <source>
        <dbReference type="ARBA" id="ARBA00022448"/>
    </source>
</evidence>
<evidence type="ECO:0000313" key="9">
    <source>
        <dbReference type="EMBL" id="GAF94926.1"/>
    </source>
</evidence>
<proteinExistence type="predicted"/>
<feature type="non-terminal residue" evidence="9">
    <location>
        <position position="279"/>
    </location>
</feature>
<keyword evidence="5 8" id="KW-1133">Transmembrane helix</keyword>
<feature type="transmembrane region" description="Helical" evidence="8">
    <location>
        <begin position="108"/>
        <end position="135"/>
    </location>
</feature>
<dbReference type="EMBL" id="BARS01017164">
    <property type="protein sequence ID" value="GAF94926.1"/>
    <property type="molecule type" value="Genomic_DNA"/>
</dbReference>
<feature type="transmembrane region" description="Helical" evidence="8">
    <location>
        <begin position="230"/>
        <end position="263"/>
    </location>
</feature>
<organism evidence="9">
    <name type="scientific">marine sediment metagenome</name>
    <dbReference type="NCBI Taxonomy" id="412755"/>
    <lineage>
        <taxon>unclassified sequences</taxon>
        <taxon>metagenomes</taxon>
        <taxon>ecological metagenomes</taxon>
    </lineage>
</organism>
<keyword evidence="7 8" id="KW-0472">Membrane</keyword>
<comment type="caution">
    <text evidence="9">The sequence shown here is derived from an EMBL/GenBank/DDBJ whole genome shotgun (WGS) entry which is preliminary data.</text>
</comment>
<comment type="subcellular location">
    <subcellularLocation>
        <location evidence="1">Cell membrane</location>
        <topology evidence="1">Multi-pass membrane protein</topology>
    </subcellularLocation>
</comment>
<keyword evidence="2" id="KW-0813">Transport</keyword>
<evidence type="ECO:0000256" key="4">
    <source>
        <dbReference type="ARBA" id="ARBA00022692"/>
    </source>
</evidence>
<evidence type="ECO:0000256" key="6">
    <source>
        <dbReference type="ARBA" id="ARBA00023065"/>
    </source>
</evidence>
<feature type="transmembrane region" description="Helical" evidence="8">
    <location>
        <begin position="165"/>
        <end position="184"/>
    </location>
</feature>
<evidence type="ECO:0000256" key="7">
    <source>
        <dbReference type="ARBA" id="ARBA00023136"/>
    </source>
</evidence>
<dbReference type="GO" id="GO:0005886">
    <property type="term" value="C:plasma membrane"/>
    <property type="evidence" value="ECO:0007669"/>
    <property type="project" value="UniProtKB-SubCell"/>
</dbReference>
<reference evidence="9" key="1">
    <citation type="journal article" date="2014" name="Front. Microbiol.">
        <title>High frequency of phylogenetically diverse reductive dehalogenase-homologous genes in deep subseafloor sedimentary metagenomes.</title>
        <authorList>
            <person name="Kawai M."/>
            <person name="Futagami T."/>
            <person name="Toyoda A."/>
            <person name="Takaki Y."/>
            <person name="Nishi S."/>
            <person name="Hori S."/>
            <person name="Arai W."/>
            <person name="Tsubouchi T."/>
            <person name="Morono Y."/>
            <person name="Uchiyama I."/>
            <person name="Ito T."/>
            <person name="Fujiyama A."/>
            <person name="Inagaki F."/>
            <person name="Takami H."/>
        </authorList>
    </citation>
    <scope>NUCLEOTIDE SEQUENCE</scope>
    <source>
        <strain evidence="9">Expedition CK06-06</strain>
    </source>
</reference>
<protein>
    <submittedName>
        <fullName evidence="9">Uncharacterized protein</fullName>
    </submittedName>
</protein>
<gene>
    <name evidence="9" type="ORF">S01H1_28114</name>
</gene>
<name>X0U6F6_9ZZZZ</name>
<sequence>LGLMTFGAFFALTIGGGYGIRDRKVMTGLLEAGGAGTVTRMIVFILLFTLAFEAAGFLALNGTWEKDGAALGNEDQHYYSMFHSVSAFCNAGFSFFEDSFITLRDKPAIALAVPLLIIIGGLGFSVSMNLLAIGVSRVMSLFGKKRAIYPDLPIAETRLTVHTKLVLITTAVLLVLGFGVFYLLEANNPKTLGELGGTAQAAAAFFQSVTARTAGFNTIEIGDLKDATKFFLIILMFIGASPGSTGGGIKTVTLAVLALTLWATIRGRKRVEVCRRTIP</sequence>
<dbReference type="InterPro" id="IPR003445">
    <property type="entry name" value="Cat_transpt"/>
</dbReference>
<dbReference type="AlphaFoldDB" id="X0U6F6"/>
<dbReference type="PANTHER" id="PTHR32024">
    <property type="entry name" value="TRK SYSTEM POTASSIUM UPTAKE PROTEIN TRKG-RELATED"/>
    <property type="match status" value="1"/>
</dbReference>
<evidence type="ECO:0000256" key="5">
    <source>
        <dbReference type="ARBA" id="ARBA00022989"/>
    </source>
</evidence>
<dbReference type="GO" id="GO:0008324">
    <property type="term" value="F:monoatomic cation transmembrane transporter activity"/>
    <property type="evidence" value="ECO:0007669"/>
    <property type="project" value="InterPro"/>
</dbReference>